<dbReference type="Proteomes" id="UP000433883">
    <property type="component" value="Unassembled WGS sequence"/>
</dbReference>
<dbReference type="Gene3D" id="3.30.710.10">
    <property type="entry name" value="Potassium Channel Kv1.1, Chain A"/>
    <property type="match status" value="2"/>
</dbReference>
<gene>
    <name evidence="2" type="ORF">BLS_000381</name>
</gene>
<comment type="caution">
    <text evidence="2">The sequence shown here is derived from an EMBL/GenBank/DDBJ whole genome shotgun (WGS) entry which is preliminary data.</text>
</comment>
<feature type="domain" description="BTB" evidence="1">
    <location>
        <begin position="648"/>
        <end position="729"/>
    </location>
</feature>
<evidence type="ECO:0000313" key="2">
    <source>
        <dbReference type="EMBL" id="KAE9962392.1"/>
    </source>
</evidence>
<protein>
    <recommendedName>
        <fullName evidence="1">BTB domain-containing protein</fullName>
    </recommendedName>
</protein>
<name>A0A8H3U389_VENIN</name>
<dbReference type="AlphaFoldDB" id="A0A8H3U389"/>
<dbReference type="InterPro" id="IPR000210">
    <property type="entry name" value="BTB/POZ_dom"/>
</dbReference>
<reference evidence="2 3" key="1">
    <citation type="submission" date="2019-11" db="EMBL/GenBank/DDBJ databases">
        <title>Venturia inaequalis Genome Resource.</title>
        <authorList>
            <person name="Lichtner F.J."/>
        </authorList>
    </citation>
    <scope>NUCLEOTIDE SEQUENCE [LARGE SCALE GENOMIC DNA]</scope>
    <source>
        <strain evidence="2">Bline_iso_100314</strain>
    </source>
</reference>
<accession>A0A8H3U389</accession>
<dbReference type="InterPro" id="IPR011333">
    <property type="entry name" value="SKP1/BTB/POZ_sf"/>
</dbReference>
<proteinExistence type="predicted"/>
<dbReference type="PROSITE" id="PS50097">
    <property type="entry name" value="BTB"/>
    <property type="match status" value="1"/>
</dbReference>
<evidence type="ECO:0000313" key="3">
    <source>
        <dbReference type="Proteomes" id="UP000433883"/>
    </source>
</evidence>
<dbReference type="EMBL" id="WNWQ01001064">
    <property type="protein sequence ID" value="KAE9962392.1"/>
    <property type="molecule type" value="Genomic_DNA"/>
</dbReference>
<organism evidence="2 3">
    <name type="scientific">Venturia inaequalis</name>
    <name type="common">Apple scab fungus</name>
    <dbReference type="NCBI Taxonomy" id="5025"/>
    <lineage>
        <taxon>Eukaryota</taxon>
        <taxon>Fungi</taxon>
        <taxon>Dikarya</taxon>
        <taxon>Ascomycota</taxon>
        <taxon>Pezizomycotina</taxon>
        <taxon>Dothideomycetes</taxon>
        <taxon>Pleosporomycetidae</taxon>
        <taxon>Venturiales</taxon>
        <taxon>Venturiaceae</taxon>
        <taxon>Venturia</taxon>
    </lineage>
</organism>
<sequence length="970" mass="107961">MSERDPKRTKIEAADPLETVIDPEGDLRLVVGPDAHSIIVSSKILCVASTVFKEKLLVFKAPDEAGDRFVHDVSPGPVDGKMSEAEDLDTLLLPNDNAKAMILLCNILHFRSQEVPSADEISTGGRLFFFASMVHKYACINAVRPITVGWLSSQAVVESIQMEKLLVISYRLEDAALFFSSSHELLLTSEDDFLRLKKVVSVSRPFPSQILDTLQERRSQIFDKLVDLIFDRILKLSKDDFSDRTALQLGYLIKGLKAQCLWPELRRTRSLENTINSLASIKRIKFSVDSPGTIMSQLTADLGPTTTIDEEGDLTFIVGEAKHRIVVASKVLVLVSKVFKKMLSNQFKEGRELIAANGKGYELELPDDDPAACIVMFNIVHYRPAFQPTEVEKQKRDLDVLRALALLADKYDCVGAIEPVFSRWIAAVARTRVSGDDTLLLISYLLNDAQMFKKVSRRMIREHADDFDSVQKIMDPSGRLPSRIFELLGRRRIKAINNIADLCSAHLKCLSQGTPRNPMKVHGLNPSSLSQHDMLKLGSFFRGTSAVQGTCKAGTSINDRLKQLRGIKDDKYGLLSESPHCRACKCSVEQDIMVIADKAEKAVKGLCLDCFQYPDKFGGGNCRVKHAAAMEHEAMASSPTSITVDEDGDLVLLVGPVDAQARILVSSKVLTVASKVFKAMLSRSFNEGRQLAENSAVDQRYELPLPDDDATAMSILCKIFHMRHEDVPRPGKIQDSVLYNVAVLSEKYDCVAAIKPVSAAWLFARCESTAHNDGTLLLVAMLLDEPEAFKKVSKHIVMSFGLSFTEVAGMEELKDRVAGRISHKMIELLEQAREQSHMLMSQIITREIENMSNDLDFLEDEEGWEDGDYTKHDAIRVARFVGNLRLAKLWPRDGSATSATRSIQGAVSELLKFRDFAPIETKGKCRACKKTLKSIVVNIANEIRREVKGICLDCVKATDPTNSVQCRIEH</sequence>
<dbReference type="CDD" id="cd18186">
    <property type="entry name" value="BTB_POZ_ZBTB_KLHL-like"/>
    <property type="match status" value="1"/>
</dbReference>
<evidence type="ECO:0000259" key="1">
    <source>
        <dbReference type="PROSITE" id="PS50097"/>
    </source>
</evidence>